<reference evidence="2 3" key="1">
    <citation type="journal article" date="2020" name="IScience">
        <title>Genome Sequencing of the Endangered Kingdonia uniflora (Circaeasteraceae, Ranunculales) Reveals Potential Mechanisms of Evolutionary Specialization.</title>
        <authorList>
            <person name="Sun Y."/>
            <person name="Deng T."/>
            <person name="Zhang A."/>
            <person name="Moore M.J."/>
            <person name="Landis J.B."/>
            <person name="Lin N."/>
            <person name="Zhang H."/>
            <person name="Zhang X."/>
            <person name="Huang J."/>
            <person name="Zhang X."/>
            <person name="Sun H."/>
            <person name="Wang H."/>
        </authorList>
    </citation>
    <scope>NUCLEOTIDE SEQUENCE [LARGE SCALE GENOMIC DNA]</scope>
    <source>
        <strain evidence="2">TB1705</strain>
        <tissue evidence="2">Leaf</tissue>
    </source>
</reference>
<proteinExistence type="predicted"/>
<gene>
    <name evidence="2" type="ORF">GIB67_016394</name>
</gene>
<dbReference type="AlphaFoldDB" id="A0A7J7MH51"/>
<dbReference type="InterPro" id="IPR036397">
    <property type="entry name" value="RNaseH_sf"/>
</dbReference>
<organism evidence="2 3">
    <name type="scientific">Kingdonia uniflora</name>
    <dbReference type="NCBI Taxonomy" id="39325"/>
    <lineage>
        <taxon>Eukaryota</taxon>
        <taxon>Viridiplantae</taxon>
        <taxon>Streptophyta</taxon>
        <taxon>Embryophyta</taxon>
        <taxon>Tracheophyta</taxon>
        <taxon>Spermatophyta</taxon>
        <taxon>Magnoliopsida</taxon>
        <taxon>Ranunculales</taxon>
        <taxon>Circaeasteraceae</taxon>
        <taxon>Kingdonia</taxon>
    </lineage>
</organism>
<dbReference type="PANTHER" id="PTHR32444">
    <property type="entry name" value="BULB-TYPE LECTIN DOMAIN-CONTAINING PROTEIN"/>
    <property type="match status" value="1"/>
</dbReference>
<protein>
    <recommendedName>
        <fullName evidence="1">Apple domain-containing protein</fullName>
    </recommendedName>
</protein>
<dbReference type="EMBL" id="JACGCM010001511">
    <property type="protein sequence ID" value="KAF6154142.1"/>
    <property type="molecule type" value="Genomic_DNA"/>
</dbReference>
<dbReference type="PANTHER" id="PTHR32444:SF63">
    <property type="entry name" value="G-TYPE LECTIN S-RECEPTOR-LIKE SERINE_THREONINE-PROTEIN KINASE RKS1"/>
    <property type="match status" value="1"/>
</dbReference>
<accession>A0A7J7MH51</accession>
<sequence length="168" mass="18681">MLAVMEGIFWARKRDVKHVNIETDAEAISSFCGNGYGDVCWTTKAILQDCMAMFCYFVDICIIYAPRSANSAAHVIATRPMGNQPSLLPIIQSNPQQLQVPDTSRSQEDKSFSLKDYENKCLKNCSCRAYAITGISGCTTWYGDLIDIREFTNGGQDIFVRVDAVELG</sequence>
<dbReference type="Gene3D" id="3.30.420.10">
    <property type="entry name" value="Ribonuclease H-like superfamily/Ribonuclease H"/>
    <property type="match status" value="1"/>
</dbReference>
<feature type="domain" description="Apple" evidence="1">
    <location>
        <begin position="97"/>
        <end position="148"/>
    </location>
</feature>
<comment type="caution">
    <text evidence="2">The sequence shown here is derived from an EMBL/GenBank/DDBJ whole genome shotgun (WGS) entry which is preliminary data.</text>
</comment>
<evidence type="ECO:0000313" key="2">
    <source>
        <dbReference type="EMBL" id="KAF6154142.1"/>
    </source>
</evidence>
<keyword evidence="3" id="KW-1185">Reference proteome</keyword>
<evidence type="ECO:0000313" key="3">
    <source>
        <dbReference type="Proteomes" id="UP000541444"/>
    </source>
</evidence>
<dbReference type="GO" id="GO:0003676">
    <property type="term" value="F:nucleic acid binding"/>
    <property type="evidence" value="ECO:0007669"/>
    <property type="project" value="InterPro"/>
</dbReference>
<dbReference type="InterPro" id="IPR003609">
    <property type="entry name" value="Pan_app"/>
</dbReference>
<dbReference type="OrthoDB" id="1933550at2759"/>
<dbReference type="Proteomes" id="UP000541444">
    <property type="component" value="Unassembled WGS sequence"/>
</dbReference>
<dbReference type="Pfam" id="PF08276">
    <property type="entry name" value="PAN_2"/>
    <property type="match status" value="1"/>
</dbReference>
<evidence type="ECO:0000259" key="1">
    <source>
        <dbReference type="Pfam" id="PF08276"/>
    </source>
</evidence>
<dbReference type="CDD" id="cd01098">
    <property type="entry name" value="PAN_AP_plant"/>
    <property type="match status" value="1"/>
</dbReference>
<name>A0A7J7MH51_9MAGN</name>